<dbReference type="SUPFAM" id="SSF49299">
    <property type="entry name" value="PKD domain"/>
    <property type="match status" value="1"/>
</dbReference>
<evidence type="ECO:0000313" key="5">
    <source>
        <dbReference type="EMBL" id="MFC0678701.1"/>
    </source>
</evidence>
<feature type="signal peptide" evidence="2">
    <location>
        <begin position="1"/>
        <end position="32"/>
    </location>
</feature>
<dbReference type="SUPFAM" id="SSF49265">
    <property type="entry name" value="Fibronectin type III"/>
    <property type="match status" value="1"/>
</dbReference>
<feature type="domain" description="PKD" evidence="3">
    <location>
        <begin position="274"/>
        <end position="332"/>
    </location>
</feature>
<reference evidence="5 6" key="1">
    <citation type="submission" date="2024-09" db="EMBL/GenBank/DDBJ databases">
        <authorList>
            <person name="Sun Q."/>
            <person name="Mori K."/>
        </authorList>
    </citation>
    <scope>NUCLEOTIDE SEQUENCE [LARGE SCALE GENOMIC DNA]</scope>
    <source>
        <strain evidence="5 6">KCTC 23076</strain>
    </source>
</reference>
<keyword evidence="6" id="KW-1185">Reference proteome</keyword>
<sequence>MRNPLKSLRLLPAAVAAVMTATLLTGVPPAPAGAAAPVLAADSFSRTVTGGLGTAETGGTWSTSAASAYAVNGSTARVTTARSTNRLAHLSDVSSTETELRTAVAFARPTSSSVYVGVVGRRIGTATYGARVVVGATGAPLLQLQRNTGVILGSARLSGLNFSSGDQLQFRLQVVGTNPTSLRVKVWETGTTEPAEWQATATDSTTTLQQPGTVGLYSYLGGAANPSSIVVSYDDFSAVSTAAPPPPPPPPANQFPTASFTMTQENRTVSLRGSASDPDGEITEYRWNLGDGTTASGQNVTHTYAAPGRYLISLTVHDDADGSGGWSREVRIVDESPDPSAVGALLAADSFERTASGGLGTAETGGSWTANNSSGLSVSGGEARISLAPYSRRTATLNGVRWADTEVRAAASFVRPTSGSVYVGVIGRSRGGTPAYGARVVVGASGAPLLQLHRDVDTVLRSFRLTSVSFASGDELQFKVRVTGLSPSTVQAKVWESGTAEPADWQVTASDAVVIQDPGGVGLSTYLSGSATPSTQVVRFDDFSARSTSDIPPPPPGVTGGGTLTLNTILLSGQSALFSTGDELTYPTRPTLTSGIEVRAAPTATTGAYSVRISPAYDAPLTEGHYRRVSSNRTDLQPAVQISVGTQSYSFLGDLDILDIQADAWGNITAFDIVFGASDTTPATQIWGQFRLGQPDNPTYALAARQISWPHTPAGVQEPTYATQWVRNISARNIAIGQASVSAGTAGDYSIAADACSGRTLAPGATCTLRVGYQPDGAGARNATLTVPIDGTVERVALNAITRSGASSITIQSDDLHHPQSLRHGDDSNFVFPSLGAYRYFHANSFDGDRRISVAFDVPGDGEPKVGTHAIVERPVTDPARHAILLSVEGRSCAALPGSSYTVRAYELGIDGAPVYADITFTVYCQFGAGKPSTGRIEFRVRDDVQAPAQATGVTVTGSGTSRTVSWTPSTAADLAHSVVRLVPGNAPVNSATAGYAVYTGTGRSAPLPPMRPGKKYQLQVYSVDETGNVGEPRTLEITG</sequence>
<proteinExistence type="predicted"/>
<name>A0ABV6RP12_9GAMM</name>
<dbReference type="PROSITE" id="PS50853">
    <property type="entry name" value="FN3"/>
    <property type="match status" value="1"/>
</dbReference>
<evidence type="ECO:0000259" key="4">
    <source>
        <dbReference type="PROSITE" id="PS50853"/>
    </source>
</evidence>
<organism evidence="5 6">
    <name type="scientific">Lysobacter korlensis</name>
    <dbReference type="NCBI Taxonomy" id="553636"/>
    <lineage>
        <taxon>Bacteria</taxon>
        <taxon>Pseudomonadati</taxon>
        <taxon>Pseudomonadota</taxon>
        <taxon>Gammaproteobacteria</taxon>
        <taxon>Lysobacterales</taxon>
        <taxon>Lysobacteraceae</taxon>
        <taxon>Lysobacter</taxon>
    </lineage>
</organism>
<feature type="domain" description="Fibronectin type-III" evidence="4">
    <location>
        <begin position="947"/>
        <end position="1040"/>
    </location>
</feature>
<feature type="region of interest" description="Disordered" evidence="1">
    <location>
        <begin position="357"/>
        <end position="378"/>
    </location>
</feature>
<accession>A0ABV6RP12</accession>
<dbReference type="RefSeq" id="WP_386668775.1">
    <property type="nucleotide sequence ID" value="NZ_JBHLTG010000002.1"/>
</dbReference>
<feature type="chain" id="PRO_5047380804" evidence="2">
    <location>
        <begin position="33"/>
        <end position="1040"/>
    </location>
</feature>
<gene>
    <name evidence="5" type="ORF">ACFFGH_12705</name>
</gene>
<dbReference type="InterPro" id="IPR022409">
    <property type="entry name" value="PKD/Chitinase_dom"/>
</dbReference>
<evidence type="ECO:0000256" key="2">
    <source>
        <dbReference type="SAM" id="SignalP"/>
    </source>
</evidence>
<dbReference type="InterPro" id="IPR003961">
    <property type="entry name" value="FN3_dom"/>
</dbReference>
<dbReference type="InterPro" id="IPR013783">
    <property type="entry name" value="Ig-like_fold"/>
</dbReference>
<evidence type="ECO:0000313" key="6">
    <source>
        <dbReference type="Proteomes" id="UP001589896"/>
    </source>
</evidence>
<comment type="caution">
    <text evidence="5">The sequence shown here is derived from an EMBL/GenBank/DDBJ whole genome shotgun (WGS) entry which is preliminary data.</text>
</comment>
<keyword evidence="2" id="KW-0732">Signal</keyword>
<dbReference type="SMART" id="SM00089">
    <property type="entry name" value="PKD"/>
    <property type="match status" value="1"/>
</dbReference>
<dbReference type="InterPro" id="IPR035986">
    <property type="entry name" value="PKD_dom_sf"/>
</dbReference>
<dbReference type="InterPro" id="IPR000601">
    <property type="entry name" value="PKD_dom"/>
</dbReference>
<dbReference type="EMBL" id="JBHLTG010000002">
    <property type="protein sequence ID" value="MFC0678701.1"/>
    <property type="molecule type" value="Genomic_DNA"/>
</dbReference>
<evidence type="ECO:0000256" key="1">
    <source>
        <dbReference type="SAM" id="MobiDB-lite"/>
    </source>
</evidence>
<dbReference type="Gene3D" id="2.60.40.10">
    <property type="entry name" value="Immunoglobulins"/>
    <property type="match status" value="3"/>
</dbReference>
<dbReference type="CDD" id="cd00146">
    <property type="entry name" value="PKD"/>
    <property type="match status" value="1"/>
</dbReference>
<dbReference type="PROSITE" id="PS50093">
    <property type="entry name" value="PKD"/>
    <property type="match status" value="1"/>
</dbReference>
<feature type="compositionally biased region" description="Polar residues" evidence="1">
    <location>
        <begin position="364"/>
        <end position="377"/>
    </location>
</feature>
<protein>
    <submittedName>
        <fullName evidence="5">PKD domain-containing protein</fullName>
    </submittedName>
</protein>
<evidence type="ECO:0000259" key="3">
    <source>
        <dbReference type="PROSITE" id="PS50093"/>
    </source>
</evidence>
<dbReference type="InterPro" id="IPR036116">
    <property type="entry name" value="FN3_sf"/>
</dbReference>
<dbReference type="Proteomes" id="UP001589896">
    <property type="component" value="Unassembled WGS sequence"/>
</dbReference>
<dbReference type="Pfam" id="PF18911">
    <property type="entry name" value="PKD_4"/>
    <property type="match status" value="1"/>
</dbReference>